<dbReference type="Gene3D" id="3.30.70.1560">
    <property type="entry name" value="Alpha-L RNA-binding motif"/>
    <property type="match status" value="1"/>
</dbReference>
<keyword evidence="7" id="KW-1185">Reference proteome</keyword>
<dbReference type="Gene3D" id="3.30.70.580">
    <property type="entry name" value="Pseudouridine synthase I, catalytic domain, N-terminal subdomain"/>
    <property type="match status" value="1"/>
</dbReference>
<comment type="similarity">
    <text evidence="1">Belongs to the pseudouridine synthase RsuA family.</text>
</comment>
<dbReference type="Pfam" id="PF01479">
    <property type="entry name" value="S4"/>
    <property type="match status" value="1"/>
</dbReference>
<dbReference type="GO" id="GO:0005829">
    <property type="term" value="C:cytosol"/>
    <property type="evidence" value="ECO:0007669"/>
    <property type="project" value="UniProtKB-ARBA"/>
</dbReference>
<dbReference type="GO" id="GO:0003723">
    <property type="term" value="F:RNA binding"/>
    <property type="evidence" value="ECO:0007669"/>
    <property type="project" value="UniProtKB-KW"/>
</dbReference>
<dbReference type="CDD" id="cd00165">
    <property type="entry name" value="S4"/>
    <property type="match status" value="1"/>
</dbReference>
<dbReference type="OrthoDB" id="9807213at2"/>
<dbReference type="SUPFAM" id="SSF55120">
    <property type="entry name" value="Pseudouridine synthase"/>
    <property type="match status" value="1"/>
</dbReference>
<evidence type="ECO:0000256" key="2">
    <source>
        <dbReference type="ARBA" id="ARBA00022884"/>
    </source>
</evidence>
<accession>A0A410PYC4</accession>
<organism evidence="6 7">
    <name type="scientific">Aminipila luticellarii</name>
    <dbReference type="NCBI Taxonomy" id="2507160"/>
    <lineage>
        <taxon>Bacteria</taxon>
        <taxon>Bacillati</taxon>
        <taxon>Bacillota</taxon>
        <taxon>Clostridia</taxon>
        <taxon>Peptostreptococcales</taxon>
        <taxon>Anaerovoracaceae</taxon>
        <taxon>Aminipila</taxon>
    </lineage>
</organism>
<dbReference type="Proteomes" id="UP000287601">
    <property type="component" value="Chromosome"/>
</dbReference>
<dbReference type="InterPro" id="IPR000748">
    <property type="entry name" value="PsdUridine_synth_RsuA/RluB/E/F"/>
</dbReference>
<dbReference type="Pfam" id="PF00849">
    <property type="entry name" value="PseudoU_synth_2"/>
    <property type="match status" value="1"/>
</dbReference>
<dbReference type="RefSeq" id="WP_128746554.1">
    <property type="nucleotide sequence ID" value="NZ_CP035281.1"/>
</dbReference>
<keyword evidence="2 4" id="KW-0694">RNA-binding</keyword>
<dbReference type="SUPFAM" id="SSF55174">
    <property type="entry name" value="Alpha-L RNA-binding motif"/>
    <property type="match status" value="1"/>
</dbReference>
<evidence type="ECO:0000256" key="3">
    <source>
        <dbReference type="ARBA" id="ARBA00023235"/>
    </source>
</evidence>
<dbReference type="InterPro" id="IPR020103">
    <property type="entry name" value="PsdUridine_synth_cat_dom_sf"/>
</dbReference>
<evidence type="ECO:0000313" key="7">
    <source>
        <dbReference type="Proteomes" id="UP000287601"/>
    </source>
</evidence>
<keyword evidence="3" id="KW-0413">Isomerase</keyword>
<name>A0A410PYC4_9FIRM</name>
<evidence type="ECO:0000259" key="5">
    <source>
        <dbReference type="SMART" id="SM00363"/>
    </source>
</evidence>
<proteinExistence type="inferred from homology"/>
<dbReference type="GO" id="GO:0000455">
    <property type="term" value="P:enzyme-directed rRNA pseudouridine synthesis"/>
    <property type="evidence" value="ECO:0007669"/>
    <property type="project" value="UniProtKB-ARBA"/>
</dbReference>
<dbReference type="PANTHER" id="PTHR47683:SF2">
    <property type="entry name" value="RNA-BINDING S4 DOMAIN-CONTAINING PROTEIN"/>
    <property type="match status" value="1"/>
</dbReference>
<evidence type="ECO:0000256" key="1">
    <source>
        <dbReference type="ARBA" id="ARBA00008348"/>
    </source>
</evidence>
<dbReference type="FunFam" id="3.30.70.1560:FF:000001">
    <property type="entry name" value="Pseudouridine synthase"/>
    <property type="match status" value="1"/>
</dbReference>
<dbReference type="Gene3D" id="3.10.290.10">
    <property type="entry name" value="RNA-binding S4 domain"/>
    <property type="match status" value="1"/>
</dbReference>
<dbReference type="EMBL" id="CP035281">
    <property type="protein sequence ID" value="QAT43846.1"/>
    <property type="molecule type" value="Genomic_DNA"/>
</dbReference>
<gene>
    <name evidence="6" type="ORF">EQM06_11775</name>
</gene>
<dbReference type="PROSITE" id="PS50889">
    <property type="entry name" value="S4"/>
    <property type="match status" value="1"/>
</dbReference>
<reference evidence="6 7" key="1">
    <citation type="submission" date="2019-01" db="EMBL/GenBank/DDBJ databases">
        <title>Draft genomes of a novel of Aminipila strains.</title>
        <authorList>
            <person name="Ma S."/>
        </authorList>
    </citation>
    <scope>NUCLEOTIDE SEQUENCE [LARGE SCALE GENOMIC DNA]</scope>
    <source>
        <strain evidence="7">JN-39</strain>
    </source>
</reference>
<sequence>MRLNKYIAQAGITSRRKADELTAHGNVKINGLVVKELGYDVKDGDVVEINGRRIDQVEQKPVYIMLNKPLGYITSSSDEKGRLTVQALVSDIDARLFAVGRLDYNTSGMLLMTNDGDLAYKLTHPKHHIYKTYRARVSGVLSPEKIAKLRNGVNIGGFVTSKANVRVIKQAERSAIVEIQIYEGKNRQVRKMFAAVGNKVQELERVAIGELYLGRLMVGHYRKLTPKEIEYLKNC</sequence>
<dbReference type="InterPro" id="IPR006145">
    <property type="entry name" value="PsdUridine_synth_RsuA/RluA"/>
</dbReference>
<dbReference type="AlphaFoldDB" id="A0A410PYC4"/>
<protein>
    <submittedName>
        <fullName evidence="6">rRNA pseudouridine synthase</fullName>
    </submittedName>
</protein>
<dbReference type="KEGG" id="amij:EQM06_11775"/>
<evidence type="ECO:0000256" key="4">
    <source>
        <dbReference type="PROSITE-ProRule" id="PRU00182"/>
    </source>
</evidence>
<dbReference type="NCBIfam" id="TIGR00093">
    <property type="entry name" value="pseudouridine synthase"/>
    <property type="match status" value="1"/>
</dbReference>
<evidence type="ECO:0000313" key="6">
    <source>
        <dbReference type="EMBL" id="QAT43846.1"/>
    </source>
</evidence>
<dbReference type="CDD" id="cd02870">
    <property type="entry name" value="PseudoU_synth_RsuA_like"/>
    <property type="match status" value="1"/>
</dbReference>
<dbReference type="FunFam" id="3.10.290.10:FF:000003">
    <property type="entry name" value="Pseudouridine synthase"/>
    <property type="match status" value="1"/>
</dbReference>
<dbReference type="InterPro" id="IPR050343">
    <property type="entry name" value="RsuA_PseudoU_synthase"/>
</dbReference>
<feature type="domain" description="RNA-binding S4" evidence="5">
    <location>
        <begin position="1"/>
        <end position="59"/>
    </location>
</feature>
<dbReference type="GO" id="GO:0120159">
    <property type="term" value="F:rRNA pseudouridine synthase activity"/>
    <property type="evidence" value="ECO:0007669"/>
    <property type="project" value="UniProtKB-ARBA"/>
</dbReference>
<dbReference type="InterPro" id="IPR020094">
    <property type="entry name" value="TruA/RsuA/RluB/E/F_N"/>
</dbReference>
<dbReference type="PANTHER" id="PTHR47683">
    <property type="entry name" value="PSEUDOURIDINE SYNTHASE FAMILY PROTEIN-RELATED"/>
    <property type="match status" value="1"/>
</dbReference>
<dbReference type="SMART" id="SM00363">
    <property type="entry name" value="S4"/>
    <property type="match status" value="1"/>
</dbReference>
<dbReference type="InterPro" id="IPR036986">
    <property type="entry name" value="S4_RNA-bd_sf"/>
</dbReference>
<dbReference type="InterPro" id="IPR042092">
    <property type="entry name" value="PsdUridine_s_RsuA/RluB/E/F_cat"/>
</dbReference>
<dbReference type="InterPro" id="IPR002942">
    <property type="entry name" value="S4_RNA-bd"/>
</dbReference>